<keyword evidence="1" id="KW-0675">Receptor</keyword>
<evidence type="ECO:0000313" key="1">
    <source>
        <dbReference type="EMBL" id="PWN47509.1"/>
    </source>
</evidence>
<dbReference type="Proteomes" id="UP000245626">
    <property type="component" value="Unassembled WGS sequence"/>
</dbReference>
<name>A0ACD0NNX6_9BASI</name>
<dbReference type="EMBL" id="KZ820413">
    <property type="protein sequence ID" value="PWN47509.1"/>
    <property type="molecule type" value="Genomic_DNA"/>
</dbReference>
<accession>A0ACD0NNX6</accession>
<keyword evidence="2" id="KW-1185">Reference proteome</keyword>
<gene>
    <name evidence="1" type="ORF">IE53DRAFT_321090</name>
</gene>
<protein>
    <submittedName>
        <fullName evidence="1">Receptor/non-receptor type protein-tyrosine phosphatase</fullName>
    </submittedName>
</protein>
<reference evidence="1 2" key="1">
    <citation type="journal article" date="2018" name="Mol. Biol. Evol.">
        <title>Broad Genomic Sampling Reveals a Smut Pathogenic Ancestry of the Fungal Clade Ustilaginomycotina.</title>
        <authorList>
            <person name="Kijpornyongpan T."/>
            <person name="Mondo S.J."/>
            <person name="Barry K."/>
            <person name="Sandor L."/>
            <person name="Lee J."/>
            <person name="Lipzen A."/>
            <person name="Pangilinan J."/>
            <person name="LaButti K."/>
            <person name="Hainaut M."/>
            <person name="Henrissat B."/>
            <person name="Grigoriev I.V."/>
            <person name="Spatafora J.W."/>
            <person name="Aime M.C."/>
        </authorList>
    </citation>
    <scope>NUCLEOTIDE SEQUENCE [LARGE SCALE GENOMIC DNA]</scope>
    <source>
        <strain evidence="1 2">SA 807</strain>
    </source>
</reference>
<proteinExistence type="predicted"/>
<evidence type="ECO:0000313" key="2">
    <source>
        <dbReference type="Proteomes" id="UP000245626"/>
    </source>
</evidence>
<organism evidence="1 2">
    <name type="scientific">Violaceomyces palustris</name>
    <dbReference type="NCBI Taxonomy" id="1673888"/>
    <lineage>
        <taxon>Eukaryota</taxon>
        <taxon>Fungi</taxon>
        <taxon>Dikarya</taxon>
        <taxon>Basidiomycota</taxon>
        <taxon>Ustilaginomycotina</taxon>
        <taxon>Ustilaginomycetes</taxon>
        <taxon>Violaceomycetales</taxon>
        <taxon>Violaceomycetaceae</taxon>
        <taxon>Violaceomyces</taxon>
    </lineage>
</organism>
<sequence length="320" mass="36542">MSKPKRPSAQSLAQIFGELERVDRIRSVCPDLGFTTQVSRCEEVQRRSLNRYCDVLAYDHSLLPTAAARGGRYYLNANLIPPFPFRSPPGPCYIASQAPLAHTLNEFYHHVCEQGVKVLVNLTPLVEGKKVKSDRYWPDAGLPSQHAGHELSQGGKVELVSEEVVNKGELVIRRLKVHRPKSRDVEAEQTEPHRFTQVHVSSWPDHGTFPIALFKELLLKEWERRSRRRKGSPPIWVHCSAGIGRSGTFIAAHMARSILRSYDDGSIMQLLDLPTRLVQHMRMYRPRMVQTFEQFLALWEMVEDLKGDGDQIRGERMRGT</sequence>